<evidence type="ECO:0000256" key="7">
    <source>
        <dbReference type="SAM" id="SignalP"/>
    </source>
</evidence>
<keyword evidence="3" id="KW-0378">Hydrolase</keyword>
<organism evidence="9 10">
    <name type="scientific">Nocardia colli</name>
    <dbReference type="NCBI Taxonomy" id="2545717"/>
    <lineage>
        <taxon>Bacteria</taxon>
        <taxon>Bacillati</taxon>
        <taxon>Actinomycetota</taxon>
        <taxon>Actinomycetes</taxon>
        <taxon>Mycobacteriales</taxon>
        <taxon>Nocardiaceae</taxon>
        <taxon>Nocardia</taxon>
    </lineage>
</organism>
<dbReference type="Proteomes" id="UP000323876">
    <property type="component" value="Unassembled WGS sequence"/>
</dbReference>
<evidence type="ECO:0000256" key="1">
    <source>
        <dbReference type="ARBA" id="ARBA00022670"/>
    </source>
</evidence>
<feature type="compositionally biased region" description="Basic and acidic residues" evidence="6">
    <location>
        <begin position="333"/>
        <end position="359"/>
    </location>
</feature>
<keyword evidence="7" id="KW-0732">Signal</keyword>
<keyword evidence="2" id="KW-0479">Metal-binding</keyword>
<gene>
    <name evidence="9" type="ORF">F3087_27385</name>
</gene>
<evidence type="ECO:0000259" key="8">
    <source>
        <dbReference type="Pfam" id="PF07504"/>
    </source>
</evidence>
<dbReference type="InterPro" id="IPR011096">
    <property type="entry name" value="FTP_domain"/>
</dbReference>
<dbReference type="GO" id="GO:0008237">
    <property type="term" value="F:metallopeptidase activity"/>
    <property type="evidence" value="ECO:0007669"/>
    <property type="project" value="UniProtKB-KW"/>
</dbReference>
<keyword evidence="1" id="KW-0645">Protease</keyword>
<dbReference type="AlphaFoldDB" id="A0A5N0E9F1"/>
<feature type="compositionally biased region" description="Low complexity" evidence="6">
    <location>
        <begin position="106"/>
        <end position="127"/>
    </location>
</feature>
<feature type="domain" description="FTP" evidence="8">
    <location>
        <begin position="202"/>
        <end position="236"/>
    </location>
</feature>
<dbReference type="EMBL" id="VXLC01000015">
    <property type="protein sequence ID" value="KAA8885380.1"/>
    <property type="molecule type" value="Genomic_DNA"/>
</dbReference>
<evidence type="ECO:0000313" key="9">
    <source>
        <dbReference type="EMBL" id="KAA8885380.1"/>
    </source>
</evidence>
<keyword evidence="4" id="KW-0862">Zinc</keyword>
<feature type="region of interest" description="Disordered" evidence="6">
    <location>
        <begin position="28"/>
        <end position="131"/>
    </location>
</feature>
<comment type="caution">
    <text evidence="9">The sequence shown here is derived from an EMBL/GenBank/DDBJ whole genome shotgun (WGS) entry which is preliminary data.</text>
</comment>
<feature type="chain" id="PRO_5024338872" description="FTP domain-containing protein" evidence="7">
    <location>
        <begin position="33"/>
        <end position="368"/>
    </location>
</feature>
<evidence type="ECO:0000256" key="6">
    <source>
        <dbReference type="SAM" id="MobiDB-lite"/>
    </source>
</evidence>
<proteinExistence type="predicted"/>
<feature type="compositionally biased region" description="Low complexity" evidence="6">
    <location>
        <begin position="34"/>
        <end position="99"/>
    </location>
</feature>
<keyword evidence="10" id="KW-1185">Reference proteome</keyword>
<dbReference type="Pfam" id="PF07504">
    <property type="entry name" value="FTP"/>
    <property type="match status" value="1"/>
</dbReference>
<evidence type="ECO:0000313" key="10">
    <source>
        <dbReference type="Proteomes" id="UP000323876"/>
    </source>
</evidence>
<protein>
    <recommendedName>
        <fullName evidence="8">FTP domain-containing protein</fullName>
    </recommendedName>
</protein>
<keyword evidence="5" id="KW-0482">Metalloprotease</keyword>
<evidence type="ECO:0000256" key="2">
    <source>
        <dbReference type="ARBA" id="ARBA00022723"/>
    </source>
</evidence>
<evidence type="ECO:0000256" key="5">
    <source>
        <dbReference type="ARBA" id="ARBA00023049"/>
    </source>
</evidence>
<dbReference type="RefSeq" id="WP_191094162.1">
    <property type="nucleotide sequence ID" value="NZ_VXLC01000015.1"/>
</dbReference>
<accession>A0A5N0E9F1</accession>
<feature type="region of interest" description="Disordered" evidence="6">
    <location>
        <begin position="332"/>
        <end position="368"/>
    </location>
</feature>
<name>A0A5N0E9F1_9NOCA</name>
<dbReference type="GO" id="GO:0006508">
    <property type="term" value="P:proteolysis"/>
    <property type="evidence" value="ECO:0007669"/>
    <property type="project" value="UniProtKB-KW"/>
</dbReference>
<dbReference type="Gene3D" id="3.10.450.490">
    <property type="match status" value="1"/>
</dbReference>
<evidence type="ECO:0000256" key="3">
    <source>
        <dbReference type="ARBA" id="ARBA00022801"/>
    </source>
</evidence>
<evidence type="ECO:0000256" key="4">
    <source>
        <dbReference type="ARBA" id="ARBA00022833"/>
    </source>
</evidence>
<sequence length="368" mass="37830">MKHPHRRAARFTATAVFVLAATAFTTSSGALAQPTTTTPPATPSTSSPTTTPTDPSTTTPTDPSTLSPTTATTDTSPTTTYTAPSTTFSPTTEPTTSAPTTPPSPTTSTTTTPPTATTVVPTSPTTPGIFELPTLPKNPFTDPDGIIAQVIFKNPLPKPSGTPSEAPAIAQAQAQTVQQAFGAETVGSLVVDKAFQAGQGATVRLRQQIDSVPVFGATVAQSLAADGSLTSASGALTHKVQGKYPAGVSTPPAAVAATALRTLATETKQSRDKLAVGATVAMWYDPKLAARSSAAGVAVPAYKVTVKSQGAQGKQPVQWVVFVDANNTGRVLDGWRESEHPDRDVCEAGRTPADPDGRPETLASRCRR</sequence>
<dbReference type="GO" id="GO:0046872">
    <property type="term" value="F:metal ion binding"/>
    <property type="evidence" value="ECO:0007669"/>
    <property type="project" value="UniProtKB-KW"/>
</dbReference>
<reference evidence="9 10" key="1">
    <citation type="submission" date="2019-09" db="EMBL/GenBank/DDBJ databases">
        <authorList>
            <person name="Wang X."/>
        </authorList>
    </citation>
    <scope>NUCLEOTIDE SEQUENCE [LARGE SCALE GENOMIC DNA]</scope>
    <source>
        <strain evidence="9 10">CICC 11023</strain>
    </source>
</reference>
<feature type="signal peptide" evidence="7">
    <location>
        <begin position="1"/>
        <end position="32"/>
    </location>
</feature>